<protein>
    <submittedName>
        <fullName evidence="2">Uncharacterized protein</fullName>
    </submittedName>
</protein>
<keyword evidence="1" id="KW-0812">Transmembrane</keyword>
<evidence type="ECO:0000313" key="2">
    <source>
        <dbReference type="EMBL" id="KAI5433019.1"/>
    </source>
</evidence>
<keyword evidence="1" id="KW-0472">Membrane</keyword>
<proteinExistence type="predicted"/>
<evidence type="ECO:0000313" key="3">
    <source>
        <dbReference type="Proteomes" id="UP001058974"/>
    </source>
</evidence>
<organism evidence="2 3">
    <name type="scientific">Pisum sativum</name>
    <name type="common">Garden pea</name>
    <name type="synonym">Lathyrus oleraceus</name>
    <dbReference type="NCBI Taxonomy" id="3888"/>
    <lineage>
        <taxon>Eukaryota</taxon>
        <taxon>Viridiplantae</taxon>
        <taxon>Streptophyta</taxon>
        <taxon>Embryophyta</taxon>
        <taxon>Tracheophyta</taxon>
        <taxon>Spermatophyta</taxon>
        <taxon>Magnoliopsida</taxon>
        <taxon>eudicotyledons</taxon>
        <taxon>Gunneridae</taxon>
        <taxon>Pentapetalae</taxon>
        <taxon>rosids</taxon>
        <taxon>fabids</taxon>
        <taxon>Fabales</taxon>
        <taxon>Fabaceae</taxon>
        <taxon>Papilionoideae</taxon>
        <taxon>50 kb inversion clade</taxon>
        <taxon>NPAAA clade</taxon>
        <taxon>Hologalegina</taxon>
        <taxon>IRL clade</taxon>
        <taxon>Fabeae</taxon>
        <taxon>Lathyrus</taxon>
    </lineage>
</organism>
<reference evidence="2 3" key="1">
    <citation type="journal article" date="2022" name="Nat. Genet.">
        <title>Improved pea reference genome and pan-genome highlight genomic features and evolutionary characteristics.</title>
        <authorList>
            <person name="Yang T."/>
            <person name="Liu R."/>
            <person name="Luo Y."/>
            <person name="Hu S."/>
            <person name="Wang D."/>
            <person name="Wang C."/>
            <person name="Pandey M.K."/>
            <person name="Ge S."/>
            <person name="Xu Q."/>
            <person name="Li N."/>
            <person name="Li G."/>
            <person name="Huang Y."/>
            <person name="Saxena R.K."/>
            <person name="Ji Y."/>
            <person name="Li M."/>
            <person name="Yan X."/>
            <person name="He Y."/>
            <person name="Liu Y."/>
            <person name="Wang X."/>
            <person name="Xiang C."/>
            <person name="Varshney R.K."/>
            <person name="Ding H."/>
            <person name="Gao S."/>
            <person name="Zong X."/>
        </authorList>
    </citation>
    <scope>NUCLEOTIDE SEQUENCE [LARGE SCALE GENOMIC DNA]</scope>
    <source>
        <strain evidence="2 3">cv. Zhongwan 6</strain>
    </source>
</reference>
<gene>
    <name evidence="2" type="ORF">KIW84_020352</name>
</gene>
<accession>A0A9D4Y5F4</accession>
<name>A0A9D4Y5F4_PEA</name>
<feature type="transmembrane region" description="Helical" evidence="1">
    <location>
        <begin position="12"/>
        <end position="32"/>
    </location>
</feature>
<dbReference type="EMBL" id="JAMSHJ010000002">
    <property type="protein sequence ID" value="KAI5433019.1"/>
    <property type="molecule type" value="Genomic_DNA"/>
</dbReference>
<dbReference type="AlphaFoldDB" id="A0A9D4Y5F4"/>
<keyword evidence="1" id="KW-1133">Transmembrane helix</keyword>
<dbReference type="Proteomes" id="UP001058974">
    <property type="component" value="Chromosome 2"/>
</dbReference>
<feature type="transmembrane region" description="Helical" evidence="1">
    <location>
        <begin position="52"/>
        <end position="78"/>
    </location>
</feature>
<sequence>MPHEIFSPSRSLGLLLSVSYSIVSSFSTIPHIQQASGVVILFGRRQRHSRRYLLVALMPFPGFVGLACEALAGVISLASSEIDQNKRNKMAPHRAETLACVRSNLRLLSRSTPQYYQEETKMWNVAGDESESLDDSGFLEVDDLFLDGSDLRGRGFQCGVTII</sequence>
<dbReference type="Gramene" id="Psat02G0035200-T1">
    <property type="protein sequence ID" value="KAI5433019.1"/>
    <property type="gene ID" value="KIW84_020352"/>
</dbReference>
<evidence type="ECO:0000256" key="1">
    <source>
        <dbReference type="SAM" id="Phobius"/>
    </source>
</evidence>
<keyword evidence="3" id="KW-1185">Reference proteome</keyword>
<comment type="caution">
    <text evidence="2">The sequence shown here is derived from an EMBL/GenBank/DDBJ whole genome shotgun (WGS) entry which is preliminary data.</text>
</comment>